<evidence type="ECO:0000256" key="2">
    <source>
        <dbReference type="SAM" id="MobiDB-lite"/>
    </source>
</evidence>
<dbReference type="PANTHER" id="PTHR18964:SF165">
    <property type="entry name" value="BETA-GLUCOSIDE KINASE"/>
    <property type="match status" value="1"/>
</dbReference>
<dbReference type="InterPro" id="IPR000600">
    <property type="entry name" value="ROK"/>
</dbReference>
<feature type="region of interest" description="Disordered" evidence="2">
    <location>
        <begin position="1"/>
        <end position="21"/>
    </location>
</feature>
<dbReference type="PANTHER" id="PTHR18964">
    <property type="entry name" value="ROK (REPRESSOR, ORF, KINASE) FAMILY"/>
    <property type="match status" value="1"/>
</dbReference>
<comment type="similarity">
    <text evidence="1">Belongs to the ROK (NagC/XylR) family.</text>
</comment>
<organism evidence="3 4">
    <name type="scientific">Bifidobacterium samirii</name>
    <dbReference type="NCBI Taxonomy" id="2306974"/>
    <lineage>
        <taxon>Bacteria</taxon>
        <taxon>Bacillati</taxon>
        <taxon>Actinomycetota</taxon>
        <taxon>Actinomycetes</taxon>
        <taxon>Bifidobacteriales</taxon>
        <taxon>Bifidobacteriaceae</taxon>
        <taxon>Bifidobacterium</taxon>
    </lineage>
</organism>
<accession>A0A430FP77</accession>
<dbReference type="AlphaFoldDB" id="A0A430FP77"/>
<dbReference type="Gene3D" id="3.30.420.40">
    <property type="match status" value="2"/>
</dbReference>
<dbReference type="InterPro" id="IPR043129">
    <property type="entry name" value="ATPase_NBD"/>
</dbReference>
<keyword evidence="4" id="KW-1185">Reference proteome</keyword>
<dbReference type="Pfam" id="PF00480">
    <property type="entry name" value="ROK"/>
    <property type="match status" value="1"/>
</dbReference>
<name>A0A430FP77_9BIFI</name>
<dbReference type="EMBL" id="QXGK01000016">
    <property type="protein sequence ID" value="RSX54640.1"/>
    <property type="molecule type" value="Genomic_DNA"/>
</dbReference>
<gene>
    <name evidence="3" type="ORF">D2E24_1500</name>
</gene>
<reference evidence="3 4" key="1">
    <citation type="submission" date="2018-09" db="EMBL/GenBank/DDBJ databases">
        <title>Characterization of the phylogenetic diversity of five novel species belonging to the genus Bifidobacterium.</title>
        <authorList>
            <person name="Lugli G.A."/>
            <person name="Duranti S."/>
            <person name="Milani C."/>
        </authorList>
    </citation>
    <scope>NUCLEOTIDE SEQUENCE [LARGE SCALE GENOMIC DNA]</scope>
    <source>
        <strain evidence="3 4">2033B</strain>
    </source>
</reference>
<protein>
    <submittedName>
        <fullName evidence="3">Transcriptional regulator</fullName>
    </submittedName>
</protein>
<comment type="caution">
    <text evidence="3">The sequence shown here is derived from an EMBL/GenBank/DDBJ whole genome shotgun (WGS) entry which is preliminary data.</text>
</comment>
<evidence type="ECO:0000256" key="1">
    <source>
        <dbReference type="ARBA" id="ARBA00006479"/>
    </source>
</evidence>
<evidence type="ECO:0000313" key="4">
    <source>
        <dbReference type="Proteomes" id="UP000287470"/>
    </source>
</evidence>
<sequence>MVVGQHTGRPDGPASESGNGQTGATVFTLDVGYNFTRYALATNGTLRQTAAISTPVDSAEAFYDAVARIAEQAYARTPYDGIAISMPGFVDVRRNTAVTGGPIKALYRQPVADEIASRLRFDVPIRMENDANCAALAERYAGNAQKIDDFALITVTDTGVGGSLFLDGRIRHGREWRAGEIGMMITNYEAAGCRTLHEYISTESLSARYAEEFGVAAETVVPSSLLRRLEDPGVRGVVEEWGRYVAACIFNVIATVDPECILVGGTLGQELAFLPLIQNLLEAHPEWKYFRTPVKRCRHTANAGLLGAYYAFVTAQRAS</sequence>
<proteinExistence type="inferred from homology"/>
<dbReference type="Proteomes" id="UP000287470">
    <property type="component" value="Unassembled WGS sequence"/>
</dbReference>
<dbReference type="SUPFAM" id="SSF53067">
    <property type="entry name" value="Actin-like ATPase domain"/>
    <property type="match status" value="1"/>
</dbReference>
<dbReference type="OrthoDB" id="9810372at2"/>
<evidence type="ECO:0000313" key="3">
    <source>
        <dbReference type="EMBL" id="RSX54640.1"/>
    </source>
</evidence>